<evidence type="ECO:0000256" key="1">
    <source>
        <dbReference type="ARBA" id="ARBA00005233"/>
    </source>
</evidence>
<evidence type="ECO:0000256" key="4">
    <source>
        <dbReference type="SAM" id="Phobius"/>
    </source>
</evidence>
<dbReference type="GO" id="GO:0009289">
    <property type="term" value="C:pilus"/>
    <property type="evidence" value="ECO:0007669"/>
    <property type="project" value="InterPro"/>
</dbReference>
<dbReference type="EMBL" id="UGQB01000004">
    <property type="protein sequence ID" value="STZ09588.1"/>
    <property type="molecule type" value="Genomic_DNA"/>
</dbReference>
<name>A0A378R3K2_9GAMM</name>
<dbReference type="Pfam" id="PF07963">
    <property type="entry name" value="N_methyl"/>
    <property type="match status" value="1"/>
</dbReference>
<reference evidence="5 6" key="1">
    <citation type="submission" date="2018-06" db="EMBL/GenBank/DDBJ databases">
        <authorList>
            <consortium name="Pathogen Informatics"/>
            <person name="Doyle S."/>
        </authorList>
    </citation>
    <scope>NUCLEOTIDE SEQUENCE [LARGE SCALE GENOMIC DNA]</scope>
    <source>
        <strain evidence="5 6">NCTC12877</strain>
    </source>
</reference>
<evidence type="ECO:0000313" key="5">
    <source>
        <dbReference type="EMBL" id="STZ09588.1"/>
    </source>
</evidence>
<dbReference type="InterPro" id="IPR045584">
    <property type="entry name" value="Pilin-like"/>
</dbReference>
<accession>A0A378R3K2</accession>
<dbReference type="RefSeq" id="WP_115341135.1">
    <property type="nucleotide sequence ID" value="NZ_UGQB01000004.1"/>
</dbReference>
<dbReference type="InterPro" id="IPR001082">
    <property type="entry name" value="Pilin"/>
</dbReference>
<dbReference type="PANTHER" id="PTHR30093:SF34">
    <property type="entry name" value="PREPILIN PEPTIDASE-DEPENDENT PROTEIN D"/>
    <property type="match status" value="1"/>
</dbReference>
<evidence type="ECO:0000256" key="3">
    <source>
        <dbReference type="RuleBase" id="RU000389"/>
    </source>
</evidence>
<sequence length="171" mass="17531">MNAQKGFTLIELMIVIAIIGILAAIALPAYQDYISKSQTTRIVGELAAGKTAVDAALFEGKIPALKDAAAAKNTKAKENIGLSSDAQDAVSTSPRSNLLSKVEIKGGFLTGAGTGSITGTVGGNANTDITGIEISQNRDNQGVWTCTINKKTVAGWKDKFAPTGCTVGTGS</sequence>
<keyword evidence="4" id="KW-0812">Transmembrane</keyword>
<dbReference type="PANTHER" id="PTHR30093">
    <property type="entry name" value="GENERAL SECRETION PATHWAY PROTEIN G"/>
    <property type="match status" value="1"/>
</dbReference>
<dbReference type="SUPFAM" id="SSF54523">
    <property type="entry name" value="Pili subunits"/>
    <property type="match status" value="1"/>
</dbReference>
<dbReference type="InterPro" id="IPR012902">
    <property type="entry name" value="N_methyl_site"/>
</dbReference>
<keyword evidence="4" id="KW-0472">Membrane</keyword>
<dbReference type="Proteomes" id="UP000254065">
    <property type="component" value="Unassembled WGS sequence"/>
</dbReference>
<dbReference type="AlphaFoldDB" id="A0A378R3K2"/>
<keyword evidence="6" id="KW-1185">Reference proteome</keyword>
<keyword evidence="3" id="KW-0281">Fimbrium</keyword>
<feature type="transmembrane region" description="Helical" evidence="4">
    <location>
        <begin position="12"/>
        <end position="30"/>
    </location>
</feature>
<dbReference type="PROSITE" id="PS00409">
    <property type="entry name" value="PROKAR_NTER_METHYL"/>
    <property type="match status" value="1"/>
</dbReference>
<evidence type="ECO:0000313" key="6">
    <source>
        <dbReference type="Proteomes" id="UP000254065"/>
    </source>
</evidence>
<comment type="similarity">
    <text evidence="1 3">Belongs to the N-Me-Phe pilin family.</text>
</comment>
<keyword evidence="2" id="KW-0488">Methylation</keyword>
<dbReference type="GO" id="GO:0007155">
    <property type="term" value="P:cell adhesion"/>
    <property type="evidence" value="ECO:0007669"/>
    <property type="project" value="InterPro"/>
</dbReference>
<keyword evidence="4" id="KW-1133">Transmembrane helix</keyword>
<organism evidence="5 6">
    <name type="scientific">Moraxella caprae</name>
    <dbReference type="NCBI Taxonomy" id="90240"/>
    <lineage>
        <taxon>Bacteria</taxon>
        <taxon>Pseudomonadati</taxon>
        <taxon>Pseudomonadota</taxon>
        <taxon>Gammaproteobacteria</taxon>
        <taxon>Moraxellales</taxon>
        <taxon>Moraxellaceae</taxon>
        <taxon>Moraxella</taxon>
    </lineage>
</organism>
<dbReference type="Pfam" id="PF00114">
    <property type="entry name" value="Pilin"/>
    <property type="match status" value="1"/>
</dbReference>
<protein>
    <submittedName>
        <fullName evidence="5">I pilin</fullName>
    </submittedName>
</protein>
<gene>
    <name evidence="5" type="ORF">NCTC12877_02609</name>
</gene>
<dbReference type="Gene3D" id="3.30.700.10">
    <property type="entry name" value="Glycoprotein, Type 4 Pilin"/>
    <property type="match status" value="1"/>
</dbReference>
<dbReference type="OrthoDB" id="115249at2"/>
<dbReference type="NCBIfam" id="TIGR02532">
    <property type="entry name" value="IV_pilin_GFxxxE"/>
    <property type="match status" value="1"/>
</dbReference>
<proteinExistence type="inferred from homology"/>
<evidence type="ECO:0000256" key="2">
    <source>
        <dbReference type="ARBA" id="ARBA00022481"/>
    </source>
</evidence>